<sequence length="90" mass="10805">MKKKTFETCILPILTYGCETWSITLHHRERLTLTYGCETWSITLHHRERLTKCQRAMERSMLGLKIKDRVRNVDMRTRTKLIDILTRIDV</sequence>
<keyword evidence="2" id="KW-1185">Reference proteome</keyword>
<evidence type="ECO:0000313" key="1">
    <source>
        <dbReference type="EMBL" id="CAF4950652.1"/>
    </source>
</evidence>
<accession>A0A821Y092</accession>
<dbReference type="PANTHER" id="PTHR47027">
    <property type="entry name" value="REVERSE TRANSCRIPTASE DOMAIN-CONTAINING PROTEIN"/>
    <property type="match status" value="1"/>
</dbReference>
<dbReference type="PROSITE" id="PS51257">
    <property type="entry name" value="PROKAR_LIPOPROTEIN"/>
    <property type="match status" value="1"/>
</dbReference>
<dbReference type="AlphaFoldDB" id="A0A821Y092"/>
<evidence type="ECO:0000313" key="2">
    <source>
        <dbReference type="Proteomes" id="UP000663880"/>
    </source>
</evidence>
<name>A0A821Y092_9NEOP</name>
<organism evidence="1 2">
    <name type="scientific">Pieris macdunnoughi</name>
    <dbReference type="NCBI Taxonomy" id="345717"/>
    <lineage>
        <taxon>Eukaryota</taxon>
        <taxon>Metazoa</taxon>
        <taxon>Ecdysozoa</taxon>
        <taxon>Arthropoda</taxon>
        <taxon>Hexapoda</taxon>
        <taxon>Insecta</taxon>
        <taxon>Pterygota</taxon>
        <taxon>Neoptera</taxon>
        <taxon>Endopterygota</taxon>
        <taxon>Lepidoptera</taxon>
        <taxon>Glossata</taxon>
        <taxon>Ditrysia</taxon>
        <taxon>Papilionoidea</taxon>
        <taxon>Pieridae</taxon>
        <taxon>Pierinae</taxon>
        <taxon>Pieris</taxon>
    </lineage>
</organism>
<proteinExistence type="predicted"/>
<dbReference type="OrthoDB" id="407509at2759"/>
<reference evidence="1" key="1">
    <citation type="submission" date="2021-02" db="EMBL/GenBank/DDBJ databases">
        <authorList>
            <person name="Steward A R."/>
        </authorList>
    </citation>
    <scope>NUCLEOTIDE SEQUENCE</scope>
</reference>
<protein>
    <submittedName>
        <fullName evidence="1">Uncharacterized protein</fullName>
    </submittedName>
</protein>
<dbReference type="EMBL" id="CAJOBZ010000072">
    <property type="protein sequence ID" value="CAF4950652.1"/>
    <property type="molecule type" value="Genomic_DNA"/>
</dbReference>
<gene>
    <name evidence="1" type="ORF">PMACD_LOCUS15654</name>
</gene>
<dbReference type="PANTHER" id="PTHR47027:SF29">
    <property type="entry name" value="C2H2-TYPE DOMAIN-CONTAINING PROTEIN"/>
    <property type="match status" value="1"/>
</dbReference>
<dbReference type="Proteomes" id="UP000663880">
    <property type="component" value="Unassembled WGS sequence"/>
</dbReference>
<comment type="caution">
    <text evidence="1">The sequence shown here is derived from an EMBL/GenBank/DDBJ whole genome shotgun (WGS) entry which is preliminary data.</text>
</comment>